<comment type="caution">
    <text evidence="1">The sequence shown here is derived from an EMBL/GenBank/DDBJ whole genome shotgun (WGS) entry which is preliminary data.</text>
</comment>
<sequence>MLNALSVNGNPIVHSSTSPAGTIIVLHLGASQAERVRLTDALLPDGTYAAEPVDRYTPWQHP</sequence>
<dbReference type="RefSeq" id="WP_275780207.1">
    <property type="nucleotide sequence ID" value="NZ_BAABDE010000016.1"/>
</dbReference>
<name>A0ABP7HMQ8_9ACTN</name>
<evidence type="ECO:0000313" key="2">
    <source>
        <dbReference type="Proteomes" id="UP001501009"/>
    </source>
</evidence>
<gene>
    <name evidence="1" type="ORF">GCM10022403_033920</name>
</gene>
<reference evidence="2" key="1">
    <citation type="journal article" date="2019" name="Int. J. Syst. Evol. Microbiol.">
        <title>The Global Catalogue of Microorganisms (GCM) 10K type strain sequencing project: providing services to taxonomists for standard genome sequencing and annotation.</title>
        <authorList>
            <consortium name="The Broad Institute Genomics Platform"/>
            <consortium name="The Broad Institute Genome Sequencing Center for Infectious Disease"/>
            <person name="Wu L."/>
            <person name="Ma J."/>
        </authorList>
    </citation>
    <scope>NUCLEOTIDE SEQUENCE [LARGE SCALE GENOMIC DNA]</scope>
    <source>
        <strain evidence="2">JCM 17138</strain>
    </source>
</reference>
<keyword evidence="2" id="KW-1185">Reference proteome</keyword>
<dbReference type="Proteomes" id="UP001501009">
    <property type="component" value="Unassembled WGS sequence"/>
</dbReference>
<evidence type="ECO:0000313" key="1">
    <source>
        <dbReference type="EMBL" id="GAA3797213.1"/>
    </source>
</evidence>
<protein>
    <submittedName>
        <fullName evidence="1">Uncharacterized protein</fullName>
    </submittedName>
</protein>
<proteinExistence type="predicted"/>
<organism evidence="1 2">
    <name type="scientific">Streptomyces coacervatus</name>
    <dbReference type="NCBI Taxonomy" id="647381"/>
    <lineage>
        <taxon>Bacteria</taxon>
        <taxon>Bacillati</taxon>
        <taxon>Actinomycetota</taxon>
        <taxon>Actinomycetes</taxon>
        <taxon>Kitasatosporales</taxon>
        <taxon>Streptomycetaceae</taxon>
        <taxon>Streptomyces</taxon>
    </lineage>
</organism>
<dbReference type="EMBL" id="BAABDE010000016">
    <property type="protein sequence ID" value="GAA3797213.1"/>
    <property type="molecule type" value="Genomic_DNA"/>
</dbReference>
<accession>A0ABP7HMQ8</accession>